<gene>
    <name evidence="9" type="ORF">XAT740_LOCUS20624</name>
</gene>
<dbReference type="SUPFAM" id="SSF81321">
    <property type="entry name" value="Family A G protein-coupled receptor-like"/>
    <property type="match status" value="1"/>
</dbReference>
<dbReference type="EMBL" id="CAJNOR010001448">
    <property type="protein sequence ID" value="CAF1144876.1"/>
    <property type="molecule type" value="Genomic_DNA"/>
</dbReference>
<protein>
    <submittedName>
        <fullName evidence="9">Uncharacterized protein</fullName>
    </submittedName>
</protein>
<dbReference type="AlphaFoldDB" id="A0A814SAL7"/>
<organism evidence="9 10">
    <name type="scientific">Adineta ricciae</name>
    <name type="common">Rotifer</name>
    <dbReference type="NCBI Taxonomy" id="249248"/>
    <lineage>
        <taxon>Eukaryota</taxon>
        <taxon>Metazoa</taxon>
        <taxon>Spiralia</taxon>
        <taxon>Gnathifera</taxon>
        <taxon>Rotifera</taxon>
        <taxon>Eurotatoria</taxon>
        <taxon>Bdelloidea</taxon>
        <taxon>Adinetida</taxon>
        <taxon>Adinetidae</taxon>
        <taxon>Adineta</taxon>
    </lineage>
</organism>
<dbReference type="InterPro" id="IPR000276">
    <property type="entry name" value="GPCR_Rhodpsn"/>
</dbReference>
<feature type="transmembrane region" description="Helical" evidence="8">
    <location>
        <begin position="688"/>
        <end position="714"/>
    </location>
</feature>
<evidence type="ECO:0000256" key="5">
    <source>
        <dbReference type="ARBA" id="ARBA00022989"/>
    </source>
</evidence>
<comment type="caution">
    <text evidence="9">The sequence shown here is derived from an EMBL/GenBank/DDBJ whole genome shotgun (WGS) entry which is preliminary data.</text>
</comment>
<dbReference type="PANTHER" id="PTHR24366:SF96">
    <property type="entry name" value="LEUCINE RICH REPEAT CONTAINING 53"/>
    <property type="match status" value="1"/>
</dbReference>
<name>A0A814SAL7_ADIRI</name>
<feature type="transmembrane region" description="Helical" evidence="8">
    <location>
        <begin position="272"/>
        <end position="292"/>
    </location>
</feature>
<feature type="transmembrane region" description="Helical" evidence="8">
    <location>
        <begin position="90"/>
        <end position="115"/>
    </location>
</feature>
<keyword evidence="6 8" id="KW-0472">Membrane</keyword>
<evidence type="ECO:0000256" key="4">
    <source>
        <dbReference type="ARBA" id="ARBA00022737"/>
    </source>
</evidence>
<dbReference type="PANTHER" id="PTHR24366">
    <property type="entry name" value="IG(IMMUNOGLOBULIN) AND LRR(LEUCINE RICH REPEAT) DOMAINS"/>
    <property type="match status" value="1"/>
</dbReference>
<feature type="compositionally biased region" description="Polar residues" evidence="7">
    <location>
        <begin position="774"/>
        <end position="809"/>
    </location>
</feature>
<evidence type="ECO:0000256" key="2">
    <source>
        <dbReference type="ARBA" id="ARBA00022614"/>
    </source>
</evidence>
<keyword evidence="3 8" id="KW-0812">Transmembrane</keyword>
<dbReference type="GO" id="GO:0004930">
    <property type="term" value="F:G protein-coupled receptor activity"/>
    <property type="evidence" value="ECO:0007669"/>
    <property type="project" value="InterPro"/>
</dbReference>
<feature type="transmembrane region" description="Helical" evidence="8">
    <location>
        <begin position="191"/>
        <end position="211"/>
    </location>
</feature>
<dbReference type="Proteomes" id="UP000663828">
    <property type="component" value="Unassembled WGS sequence"/>
</dbReference>
<sequence>MTNHTHIIAFENSEISWPRSLRFWLLLIFDIPSIICSLFVLYHLLFNKNSRCALHNHTVILLLIIALCFQLTDIPWYLDFILQGSVRPKLPIRCLLWWLVDLGFYNTAALILSWTSIERHILVFHDRWISTRNKRFFVHYLPLCLLSLYSTIYYTFVIFFPPCQHNYTYTLPVCAASPCHLFHPLLGLWEMGVHGCLTTIIVAVFSLTLLIRVIRHKHRRHRMFHWKQYRKMIIQLLSISALYLLLNFPVMILSVAHLCGLPADTGVQAQQITFFLTYWVMFLLPFVTLSSLPSLRKKIYMFILLKRQRRSTVTITMRRVIVCFEPVLSNVCPNTSCNCTLTNNTELIISCNSTPFLTQLPTLIQNSLQSTITQLRVVTSTDNTTGPLVRLPTDICSYTSLVVLDLSSNSINGTLDTSELNCLSSKLTQLDVSSNSIEDIDLSLLKTTKVLQSIDLSHNSLETMPTIDAATYVRFPSTFVSLNISHNRLTNVDFWPIFVKTRKAMTIDLSHNIIQNFTNSIPISVEQLTETPDPRYFYLNDNHITHLSDLLLEQYGACSTLDPVSTAFFVVGISNVLLTQNPLVCDCQSYNLMSYINENIEDFPDIYNGSALLTQAVCSEPMGQKYVSVDLSQNNCANYVLPNISNIFCSFAPNGSYVTITPPTYWPTSTTANTGSIVDRSDGSSTSVAWYIILGVILGIVVLLAAIIAICYLCRHRFCPQKYHSKKLTHTRTDTNGTYEFMTRTSMISSGNNSKLPQTKSQHASMSILANRSNHQANGTQRSSDAGGTGLPTNSKSRQGNGKLSNNDDSQTDLHPDWSKPPNGHLLSTQHFQQQSNNDTHHNGILPIPSAIDVATNTANGIKGIPISALPIKSPPMSPTAIDANTSDISITSIVTAPSKRAKLLPSIKTGSVLDTRNDNLLNTSAGTLIVDQRQQRRSSLWTRKQNQSIISPLPPRPQSMVTQRTNFDFDGTYDDDAPPIPTIESLTTKPAKPIRTVPFLNISVVPAWVDQE</sequence>
<feature type="transmembrane region" description="Helical" evidence="8">
    <location>
        <begin position="58"/>
        <end position="78"/>
    </location>
</feature>
<feature type="transmembrane region" description="Helical" evidence="8">
    <location>
        <begin position="136"/>
        <end position="160"/>
    </location>
</feature>
<evidence type="ECO:0000256" key="7">
    <source>
        <dbReference type="SAM" id="MobiDB-lite"/>
    </source>
</evidence>
<keyword evidence="5 8" id="KW-1133">Transmembrane helix</keyword>
<dbReference type="Gene3D" id="1.20.1070.10">
    <property type="entry name" value="Rhodopsin 7-helix transmembrane proteins"/>
    <property type="match status" value="1"/>
</dbReference>
<comment type="subcellular location">
    <subcellularLocation>
        <location evidence="1">Membrane</location>
    </subcellularLocation>
</comment>
<proteinExistence type="predicted"/>
<dbReference type="GO" id="GO:0016020">
    <property type="term" value="C:membrane"/>
    <property type="evidence" value="ECO:0007669"/>
    <property type="project" value="UniProtKB-SubCell"/>
</dbReference>
<dbReference type="InterPro" id="IPR001611">
    <property type="entry name" value="Leu-rich_rpt"/>
</dbReference>
<keyword evidence="4" id="KW-0677">Repeat</keyword>
<evidence type="ECO:0000313" key="10">
    <source>
        <dbReference type="Proteomes" id="UP000663828"/>
    </source>
</evidence>
<feature type="region of interest" description="Disordered" evidence="7">
    <location>
        <begin position="774"/>
        <end position="828"/>
    </location>
</feature>
<evidence type="ECO:0000256" key="1">
    <source>
        <dbReference type="ARBA" id="ARBA00004370"/>
    </source>
</evidence>
<dbReference type="Gene3D" id="3.80.10.10">
    <property type="entry name" value="Ribonuclease Inhibitor"/>
    <property type="match status" value="2"/>
</dbReference>
<evidence type="ECO:0000256" key="3">
    <source>
        <dbReference type="ARBA" id="ARBA00022692"/>
    </source>
</evidence>
<keyword evidence="2" id="KW-0433">Leucine-rich repeat</keyword>
<dbReference type="InterPro" id="IPR032675">
    <property type="entry name" value="LRR_dom_sf"/>
</dbReference>
<evidence type="ECO:0000256" key="8">
    <source>
        <dbReference type="SAM" id="Phobius"/>
    </source>
</evidence>
<evidence type="ECO:0000313" key="9">
    <source>
        <dbReference type="EMBL" id="CAF1144876.1"/>
    </source>
</evidence>
<dbReference type="PROSITE" id="PS51450">
    <property type="entry name" value="LRR"/>
    <property type="match status" value="1"/>
</dbReference>
<keyword evidence="10" id="KW-1185">Reference proteome</keyword>
<evidence type="ECO:0000256" key="6">
    <source>
        <dbReference type="ARBA" id="ARBA00023136"/>
    </source>
</evidence>
<dbReference type="PROSITE" id="PS00237">
    <property type="entry name" value="G_PROTEIN_RECEP_F1_1"/>
    <property type="match status" value="1"/>
</dbReference>
<dbReference type="SUPFAM" id="SSF52058">
    <property type="entry name" value="L domain-like"/>
    <property type="match status" value="1"/>
</dbReference>
<reference evidence="9" key="1">
    <citation type="submission" date="2021-02" db="EMBL/GenBank/DDBJ databases">
        <authorList>
            <person name="Nowell W R."/>
        </authorList>
    </citation>
    <scope>NUCLEOTIDE SEQUENCE</scope>
</reference>
<feature type="transmembrane region" description="Helical" evidence="8">
    <location>
        <begin position="23"/>
        <end position="46"/>
    </location>
</feature>
<accession>A0A814SAL7</accession>
<dbReference type="CDD" id="cd00637">
    <property type="entry name" value="7tm_classA_rhodopsin-like"/>
    <property type="match status" value="1"/>
</dbReference>
<feature type="transmembrane region" description="Helical" evidence="8">
    <location>
        <begin position="232"/>
        <end position="252"/>
    </location>
</feature>